<accession>A0ABV8B1I2</accession>
<feature type="transmembrane region" description="Helical" evidence="1">
    <location>
        <begin position="344"/>
        <end position="364"/>
    </location>
</feature>
<keyword evidence="1" id="KW-1133">Transmembrane helix</keyword>
<keyword evidence="1" id="KW-0472">Membrane</keyword>
<protein>
    <recommendedName>
        <fullName evidence="4">Glycosyltransferase RgtA/B/C/D-like domain-containing protein</fullName>
    </recommendedName>
</protein>
<feature type="transmembrane region" description="Helical" evidence="1">
    <location>
        <begin position="157"/>
        <end position="175"/>
    </location>
</feature>
<evidence type="ECO:0000313" key="3">
    <source>
        <dbReference type="Proteomes" id="UP001595752"/>
    </source>
</evidence>
<name>A0ABV8B1I2_9BACI</name>
<proteinExistence type="predicted"/>
<evidence type="ECO:0000256" key="1">
    <source>
        <dbReference type="SAM" id="Phobius"/>
    </source>
</evidence>
<feature type="transmembrane region" description="Helical" evidence="1">
    <location>
        <begin position="404"/>
        <end position="422"/>
    </location>
</feature>
<feature type="transmembrane region" description="Helical" evidence="1">
    <location>
        <begin position="36"/>
        <end position="54"/>
    </location>
</feature>
<sequence>MTQTRIIDWLQNLWISILIISPLVIMIKAVPHDWAGWVLVYFSYGIILCFKDFWEDGPLTFVMFLIISIYHAFAITNVYCATFLSGGADALDFHETAVRLVYGETTWQFGREIYELILSYFYKVFGPSLFFGGELSVFWMVLSLIIMVKTIRLLGLWQYRVGLMLLFGLLPSVIMFGTVSLREPLEVLFFLLTVYLTLKQRKSSTVKRGLLILAVITAFGMLHDGLLLYSVFLIVFNLYWGFKIDKKKIWGRFQRFLALILSLAFALAWISVTKEFGNAISALATGESLNYVENYRTASSSSRTTYGLLIDSSSSFGTVTNLPIMFLNYMFAPFIWQIGHLYDLYASMEAILRFSLICFSLLLWRRSQSEMRSQLGFLLVLFFTLEFTWSMGTIAWGTAIRHHLPAYGLLVLTGGPGLLAFLRKMVSRAAAGSERTTGGR</sequence>
<feature type="transmembrane region" description="Helical" evidence="1">
    <location>
        <begin position="181"/>
        <end position="198"/>
    </location>
</feature>
<feature type="transmembrane region" description="Helical" evidence="1">
    <location>
        <begin position="210"/>
        <end position="240"/>
    </location>
</feature>
<evidence type="ECO:0000313" key="2">
    <source>
        <dbReference type="EMBL" id="MFC3883537.1"/>
    </source>
</evidence>
<gene>
    <name evidence="2" type="ORF">ACFOU2_08460</name>
</gene>
<comment type="caution">
    <text evidence="2">The sequence shown here is derived from an EMBL/GenBank/DDBJ whole genome shotgun (WGS) entry which is preliminary data.</text>
</comment>
<feature type="transmembrane region" description="Helical" evidence="1">
    <location>
        <begin position="124"/>
        <end position="145"/>
    </location>
</feature>
<reference evidence="3" key="1">
    <citation type="journal article" date="2019" name="Int. J. Syst. Evol. Microbiol.">
        <title>The Global Catalogue of Microorganisms (GCM) 10K type strain sequencing project: providing services to taxonomists for standard genome sequencing and annotation.</title>
        <authorList>
            <consortium name="The Broad Institute Genomics Platform"/>
            <consortium name="The Broad Institute Genome Sequencing Center for Infectious Disease"/>
            <person name="Wu L."/>
            <person name="Ma J."/>
        </authorList>
    </citation>
    <scope>NUCLEOTIDE SEQUENCE [LARGE SCALE GENOMIC DNA]</scope>
    <source>
        <strain evidence="3">CCUG 61889</strain>
    </source>
</reference>
<evidence type="ECO:0008006" key="4">
    <source>
        <dbReference type="Google" id="ProtNLM"/>
    </source>
</evidence>
<dbReference type="Proteomes" id="UP001595752">
    <property type="component" value="Unassembled WGS sequence"/>
</dbReference>
<organism evidence="2 3">
    <name type="scientific">Bacillus songklensis</name>
    <dbReference type="NCBI Taxonomy" id="1069116"/>
    <lineage>
        <taxon>Bacteria</taxon>
        <taxon>Bacillati</taxon>
        <taxon>Bacillota</taxon>
        <taxon>Bacilli</taxon>
        <taxon>Bacillales</taxon>
        <taxon>Bacillaceae</taxon>
        <taxon>Bacillus</taxon>
    </lineage>
</organism>
<dbReference type="RefSeq" id="WP_377914101.1">
    <property type="nucleotide sequence ID" value="NZ_JBHRZT010000032.1"/>
</dbReference>
<dbReference type="EMBL" id="JBHRZT010000032">
    <property type="protein sequence ID" value="MFC3883537.1"/>
    <property type="molecule type" value="Genomic_DNA"/>
</dbReference>
<feature type="transmembrane region" description="Helical" evidence="1">
    <location>
        <begin position="376"/>
        <end position="398"/>
    </location>
</feature>
<feature type="transmembrane region" description="Helical" evidence="1">
    <location>
        <begin position="252"/>
        <end position="272"/>
    </location>
</feature>
<feature type="transmembrane region" description="Helical" evidence="1">
    <location>
        <begin position="12"/>
        <end position="30"/>
    </location>
</feature>
<keyword evidence="3" id="KW-1185">Reference proteome</keyword>
<feature type="transmembrane region" description="Helical" evidence="1">
    <location>
        <begin position="319"/>
        <end position="338"/>
    </location>
</feature>
<feature type="transmembrane region" description="Helical" evidence="1">
    <location>
        <begin position="61"/>
        <end position="84"/>
    </location>
</feature>
<keyword evidence="1" id="KW-0812">Transmembrane</keyword>